<dbReference type="EMBL" id="JACCBA010000001">
    <property type="protein sequence ID" value="NYD48051.1"/>
    <property type="molecule type" value="Genomic_DNA"/>
</dbReference>
<dbReference type="AlphaFoldDB" id="A0A7Y9JGV7"/>
<evidence type="ECO:0000313" key="1">
    <source>
        <dbReference type="EMBL" id="NYD48051.1"/>
    </source>
</evidence>
<sequence length="65" mass="6965">MAKRIDVPNDSHVHLDDVMYDALEEARSSGEPVTVAYGGAEIVVKRDTVDGPSAITRRLLDAAGL</sequence>
<comment type="caution">
    <text evidence="1">The sequence shown here is derived from an EMBL/GenBank/DDBJ whole genome shotgun (WGS) entry which is preliminary data.</text>
</comment>
<accession>A0A7Y9JGV7</accession>
<organism evidence="1 2">
    <name type="scientific">Actinomadura luteofluorescens</name>
    <dbReference type="NCBI Taxonomy" id="46163"/>
    <lineage>
        <taxon>Bacteria</taxon>
        <taxon>Bacillati</taxon>
        <taxon>Actinomycetota</taxon>
        <taxon>Actinomycetes</taxon>
        <taxon>Streptosporangiales</taxon>
        <taxon>Thermomonosporaceae</taxon>
        <taxon>Actinomadura</taxon>
    </lineage>
</organism>
<gene>
    <name evidence="1" type="ORF">BJY14_004034</name>
</gene>
<name>A0A7Y9JGV7_9ACTN</name>
<reference evidence="1 2" key="1">
    <citation type="submission" date="2020-07" db="EMBL/GenBank/DDBJ databases">
        <title>Sequencing the genomes of 1000 actinobacteria strains.</title>
        <authorList>
            <person name="Klenk H.-P."/>
        </authorList>
    </citation>
    <scope>NUCLEOTIDE SEQUENCE [LARGE SCALE GENOMIC DNA]</scope>
    <source>
        <strain evidence="1 2">DSM 40398</strain>
    </source>
</reference>
<evidence type="ECO:0000313" key="2">
    <source>
        <dbReference type="Proteomes" id="UP000529783"/>
    </source>
</evidence>
<keyword evidence="2" id="KW-1185">Reference proteome</keyword>
<dbReference type="Proteomes" id="UP000529783">
    <property type="component" value="Unassembled WGS sequence"/>
</dbReference>
<proteinExistence type="predicted"/>
<dbReference type="RefSeq" id="WP_179845029.1">
    <property type="nucleotide sequence ID" value="NZ_JACCBA010000001.1"/>
</dbReference>
<protein>
    <submittedName>
        <fullName evidence="1">Uncharacterized protein</fullName>
    </submittedName>
</protein>